<evidence type="ECO:0008006" key="4">
    <source>
        <dbReference type="Google" id="ProtNLM"/>
    </source>
</evidence>
<feature type="transmembrane region" description="Helical" evidence="1">
    <location>
        <begin position="98"/>
        <end position="121"/>
    </location>
</feature>
<name>A0ABP1QK42_9HEXA</name>
<keyword evidence="3" id="KW-1185">Reference proteome</keyword>
<sequence>MEARRATEFGQKTWKQTHIFQSLSIELSSPSYFEYFITSYNFIFLIPFRLRKSEENSIVCVKNIFHQIFCAVLLICNKAWAIYNFLNSINVNIYKEPFQLFLVVINITAFFLPVVFFKVFWKRSEEVSKFANLSKTNFLMYKNKLFSAISTIWPFLLNALFIYHLRSALTFQAQDTWYMYLLQATQHVGLLVGIMLSNFVDTYVALLAISGYDIVRKTVTGLEYLRKSSNAKKQWQNGDFSNLIDIAERLETFFDSLNSIGSPIILNWFCILVTWASHKLLDSLPGSSRDFAGSEVTLWSSWINMLNYWLYFGMYILTLVLCAETKRECDNIHRTIKQIVVQYDPNLMYGKGVLLRIKLAFDNVGIHGGYFFKFSYSFIGSAAGLVVAYTFLALQLQLSV</sequence>
<evidence type="ECO:0000313" key="2">
    <source>
        <dbReference type="EMBL" id="CAL8102482.1"/>
    </source>
</evidence>
<gene>
    <name evidence="2" type="ORF">ODALV1_LOCUS11155</name>
</gene>
<accession>A0ABP1QK42</accession>
<dbReference type="EMBL" id="CAXLJM020000034">
    <property type="protein sequence ID" value="CAL8102482.1"/>
    <property type="molecule type" value="Genomic_DNA"/>
</dbReference>
<evidence type="ECO:0000313" key="3">
    <source>
        <dbReference type="Proteomes" id="UP001642540"/>
    </source>
</evidence>
<feature type="transmembrane region" description="Helical" evidence="1">
    <location>
        <begin position="145"/>
        <end position="165"/>
    </location>
</feature>
<evidence type="ECO:0000256" key="1">
    <source>
        <dbReference type="SAM" id="Phobius"/>
    </source>
</evidence>
<comment type="caution">
    <text evidence="2">The sequence shown here is derived from an EMBL/GenBank/DDBJ whole genome shotgun (WGS) entry which is preliminary data.</text>
</comment>
<feature type="transmembrane region" description="Helical" evidence="1">
    <location>
        <begin position="177"/>
        <end position="200"/>
    </location>
</feature>
<feature type="transmembrane region" description="Helical" evidence="1">
    <location>
        <begin position="301"/>
        <end position="323"/>
    </location>
</feature>
<dbReference type="Proteomes" id="UP001642540">
    <property type="component" value="Unassembled WGS sequence"/>
</dbReference>
<keyword evidence="1" id="KW-1133">Transmembrane helix</keyword>
<keyword evidence="1" id="KW-0812">Transmembrane</keyword>
<reference evidence="2 3" key="1">
    <citation type="submission" date="2024-08" db="EMBL/GenBank/DDBJ databases">
        <authorList>
            <person name="Cucini C."/>
            <person name="Frati F."/>
        </authorList>
    </citation>
    <scope>NUCLEOTIDE SEQUENCE [LARGE SCALE GENOMIC DNA]</scope>
</reference>
<protein>
    <recommendedName>
        <fullName evidence="4">Gustatory receptor</fullName>
    </recommendedName>
</protein>
<feature type="transmembrane region" description="Helical" evidence="1">
    <location>
        <begin position="376"/>
        <end position="398"/>
    </location>
</feature>
<feature type="transmembrane region" description="Helical" evidence="1">
    <location>
        <begin position="68"/>
        <end position="86"/>
    </location>
</feature>
<feature type="transmembrane region" description="Helical" evidence="1">
    <location>
        <begin position="264"/>
        <end position="281"/>
    </location>
</feature>
<organism evidence="2 3">
    <name type="scientific">Orchesella dallaii</name>
    <dbReference type="NCBI Taxonomy" id="48710"/>
    <lineage>
        <taxon>Eukaryota</taxon>
        <taxon>Metazoa</taxon>
        <taxon>Ecdysozoa</taxon>
        <taxon>Arthropoda</taxon>
        <taxon>Hexapoda</taxon>
        <taxon>Collembola</taxon>
        <taxon>Entomobryomorpha</taxon>
        <taxon>Entomobryoidea</taxon>
        <taxon>Orchesellidae</taxon>
        <taxon>Orchesellinae</taxon>
        <taxon>Orchesella</taxon>
    </lineage>
</organism>
<keyword evidence="1" id="KW-0472">Membrane</keyword>
<proteinExistence type="predicted"/>